<dbReference type="GO" id="GO:0007165">
    <property type="term" value="P:signal transduction"/>
    <property type="evidence" value="ECO:0007669"/>
    <property type="project" value="InterPro"/>
</dbReference>
<dbReference type="GO" id="GO:0005829">
    <property type="term" value="C:cytosol"/>
    <property type="evidence" value="ECO:0007669"/>
    <property type="project" value="TreeGrafter"/>
</dbReference>
<dbReference type="Pfam" id="PF01584">
    <property type="entry name" value="CheW"/>
    <property type="match status" value="1"/>
</dbReference>
<evidence type="ECO:0000313" key="3">
    <source>
        <dbReference type="Proteomes" id="UP000078543"/>
    </source>
</evidence>
<gene>
    <name evidence="2" type="ORF">A6A05_06415</name>
</gene>
<dbReference type="InterPro" id="IPR002545">
    <property type="entry name" value="CheW-lke_dom"/>
</dbReference>
<dbReference type="SUPFAM" id="SSF50341">
    <property type="entry name" value="CheW-like"/>
    <property type="match status" value="1"/>
</dbReference>
<accession>A0A178MYM8</accession>
<dbReference type="Gene3D" id="2.40.50.180">
    <property type="entry name" value="CheA-289, Domain 4"/>
    <property type="match status" value="1"/>
</dbReference>
<evidence type="ECO:0000313" key="2">
    <source>
        <dbReference type="EMBL" id="OAN64512.1"/>
    </source>
</evidence>
<dbReference type="AlphaFoldDB" id="A0A178MYM8"/>
<name>A0A178MYM8_9PROT</name>
<sequence length="181" mass="19613">MTLDDAALAQKILKLRAKRLASPRAESEPAPAGQAALCVRIGAEIYAIALDVLTEVMPLKQTSPVPGQSRHLLGVTNVRGEIRPVVNLHDMLGLPDPAPDAPMSVIFIRGPGREVGLRVDEVLRIRLFDPDQMTLPHQAGNGLPQRFIAGITADTVILLDSHQILALDALRPRRPDYSCVT</sequence>
<keyword evidence="3" id="KW-1185">Reference proteome</keyword>
<dbReference type="STRING" id="1437059.A6A05_06415"/>
<evidence type="ECO:0000259" key="1">
    <source>
        <dbReference type="PROSITE" id="PS50851"/>
    </source>
</evidence>
<dbReference type="PROSITE" id="PS50851">
    <property type="entry name" value="CHEW"/>
    <property type="match status" value="1"/>
</dbReference>
<proteinExistence type="predicted"/>
<comment type="caution">
    <text evidence="2">The sequence shown here is derived from an EMBL/GenBank/DDBJ whole genome shotgun (WGS) entry which is preliminary data.</text>
</comment>
<reference evidence="2 3" key="1">
    <citation type="submission" date="2016-04" db="EMBL/GenBank/DDBJ databases">
        <title>Draft genome sequence of freshwater magnetotactic bacteria Magnetospirillum marisnigri SP-1 and Magnetospirillum moscoviense BB-1.</title>
        <authorList>
            <person name="Koziaeva V."/>
            <person name="Dziuba M.V."/>
            <person name="Ivanov T.M."/>
            <person name="Kuznetsov B."/>
            <person name="Grouzdev D.S."/>
        </authorList>
    </citation>
    <scope>NUCLEOTIDE SEQUENCE [LARGE SCALE GENOMIC DNA]</scope>
    <source>
        <strain evidence="2 3">BB-1</strain>
    </source>
</reference>
<dbReference type="Proteomes" id="UP000078543">
    <property type="component" value="Unassembled WGS sequence"/>
</dbReference>
<dbReference type="EMBL" id="LWQU01000032">
    <property type="protein sequence ID" value="OAN64512.1"/>
    <property type="molecule type" value="Genomic_DNA"/>
</dbReference>
<organism evidence="2 3">
    <name type="scientific">Magnetospirillum moscoviense</name>
    <dbReference type="NCBI Taxonomy" id="1437059"/>
    <lineage>
        <taxon>Bacteria</taxon>
        <taxon>Pseudomonadati</taxon>
        <taxon>Pseudomonadota</taxon>
        <taxon>Alphaproteobacteria</taxon>
        <taxon>Rhodospirillales</taxon>
        <taxon>Rhodospirillaceae</taxon>
        <taxon>Magnetospirillum</taxon>
    </lineage>
</organism>
<dbReference type="RefSeq" id="WP_068496979.1">
    <property type="nucleotide sequence ID" value="NZ_LWQU01000032.1"/>
</dbReference>
<dbReference type="GO" id="GO:0006935">
    <property type="term" value="P:chemotaxis"/>
    <property type="evidence" value="ECO:0007669"/>
    <property type="project" value="InterPro"/>
</dbReference>
<dbReference type="InterPro" id="IPR036061">
    <property type="entry name" value="CheW-like_dom_sf"/>
</dbReference>
<dbReference type="Gene3D" id="2.30.30.40">
    <property type="entry name" value="SH3 Domains"/>
    <property type="match status" value="1"/>
</dbReference>
<protein>
    <recommendedName>
        <fullName evidence="1">CheW-like domain-containing protein</fullName>
    </recommendedName>
</protein>
<dbReference type="PANTHER" id="PTHR22617:SF23">
    <property type="entry name" value="CHEMOTAXIS PROTEIN CHEW"/>
    <property type="match status" value="1"/>
</dbReference>
<feature type="domain" description="CheW-like" evidence="1">
    <location>
        <begin position="33"/>
        <end position="170"/>
    </location>
</feature>
<dbReference type="SMART" id="SM00260">
    <property type="entry name" value="CheW"/>
    <property type="match status" value="1"/>
</dbReference>
<dbReference type="PANTHER" id="PTHR22617">
    <property type="entry name" value="CHEMOTAXIS SENSOR HISTIDINE KINASE-RELATED"/>
    <property type="match status" value="1"/>
</dbReference>
<dbReference type="OrthoDB" id="3291462at2"/>
<dbReference type="InterPro" id="IPR039315">
    <property type="entry name" value="CheW"/>
</dbReference>